<keyword evidence="2 4" id="KW-0371">Homeobox</keyword>
<accession>A0A9P4LI64</accession>
<dbReference type="Gene3D" id="1.10.10.60">
    <property type="entry name" value="Homeodomain-like"/>
    <property type="match status" value="1"/>
</dbReference>
<evidence type="ECO:0000313" key="9">
    <source>
        <dbReference type="Proteomes" id="UP000799777"/>
    </source>
</evidence>
<keyword evidence="9" id="KW-1185">Reference proteome</keyword>
<sequence>MGSDIFDFEFDEHATVKPHQDSNEAGCNAQAADVGASTASRSLHNDMLSLDLPWSLSFQDILPDVDNLPWLDSTNAAWQPWLQDAGLHLEHADEAIDNASLLNEDFLFDDDWRHTHPGSTNSPALDLCGSVPEQARPLLLSEMRAGVETTPCSAQDANTSKELLPDDVSATKIKSKRKRTRISEEARLRLEQEFLIKPYPVDEAIITLALQTALPVRTVKTWFSNARRRKRVAEGETEIMEPHYLRSLNTSDAPSTTISAANLDALNRRASPAPSNASMNRYLSTSLSEEPVRLPSLPVAAIPTSPRQKSARHDASPIPLPTPPITIPSPAWPMSHMGSVGSDRSMLSIGSHMSIDSRGSRKGRRAWKPAQESSPYMTQPNTQDVHTYALFLDGCPRLSISPAHASDAIAKSEMDWTEPDDKTAQKPYRYFCTWPECESKFRHRFEWERHEEALHYLPYQWVCCSSSDIETTAEGCFALERKGCYASGADHSAVNHPVLEAGQPGYTPACFALWLLRRLLRVMGDAHRARIQSSRRWSMEDIMDIGQASIMFRVS</sequence>
<dbReference type="Proteomes" id="UP000799777">
    <property type="component" value="Unassembled WGS sequence"/>
</dbReference>
<dbReference type="GO" id="GO:0003677">
    <property type="term" value="F:DNA binding"/>
    <property type="evidence" value="ECO:0007669"/>
    <property type="project" value="UniProtKB-UniRule"/>
</dbReference>
<evidence type="ECO:0000256" key="5">
    <source>
        <dbReference type="RuleBase" id="RU000682"/>
    </source>
</evidence>
<dbReference type="AlphaFoldDB" id="A0A9P4LI64"/>
<dbReference type="InterPro" id="IPR017970">
    <property type="entry name" value="Homeobox_CS"/>
</dbReference>
<dbReference type="PROSITE" id="PS00028">
    <property type="entry name" value="ZINC_FINGER_C2H2_1"/>
    <property type="match status" value="1"/>
</dbReference>
<dbReference type="Pfam" id="PF00046">
    <property type="entry name" value="Homeodomain"/>
    <property type="match status" value="1"/>
</dbReference>
<feature type="DNA-binding region" description="Homeobox" evidence="4">
    <location>
        <begin position="175"/>
        <end position="234"/>
    </location>
</feature>
<dbReference type="GO" id="GO:0005634">
    <property type="term" value="C:nucleus"/>
    <property type="evidence" value="ECO:0007669"/>
    <property type="project" value="UniProtKB-SubCell"/>
</dbReference>
<evidence type="ECO:0000256" key="4">
    <source>
        <dbReference type="PROSITE-ProRule" id="PRU00108"/>
    </source>
</evidence>
<comment type="subcellular location">
    <subcellularLocation>
        <location evidence="4 5">Nucleus</location>
    </subcellularLocation>
</comment>
<dbReference type="PROSITE" id="PS00027">
    <property type="entry name" value="HOMEOBOX_1"/>
    <property type="match status" value="1"/>
</dbReference>
<dbReference type="InterPro" id="IPR013087">
    <property type="entry name" value="Znf_C2H2_type"/>
</dbReference>
<evidence type="ECO:0000256" key="1">
    <source>
        <dbReference type="ARBA" id="ARBA00023125"/>
    </source>
</evidence>
<dbReference type="EMBL" id="ML978223">
    <property type="protein sequence ID" value="KAF2027631.1"/>
    <property type="molecule type" value="Genomic_DNA"/>
</dbReference>
<dbReference type="InterPro" id="IPR009057">
    <property type="entry name" value="Homeodomain-like_sf"/>
</dbReference>
<dbReference type="CDD" id="cd00086">
    <property type="entry name" value="homeodomain"/>
    <property type="match status" value="1"/>
</dbReference>
<feature type="region of interest" description="Disordered" evidence="6">
    <location>
        <begin position="354"/>
        <end position="379"/>
    </location>
</feature>
<dbReference type="InterPro" id="IPR001356">
    <property type="entry name" value="HD"/>
</dbReference>
<dbReference type="SMART" id="SM00389">
    <property type="entry name" value="HOX"/>
    <property type="match status" value="1"/>
</dbReference>
<evidence type="ECO:0000256" key="3">
    <source>
        <dbReference type="ARBA" id="ARBA00023242"/>
    </source>
</evidence>
<evidence type="ECO:0000313" key="8">
    <source>
        <dbReference type="EMBL" id="KAF2027631.1"/>
    </source>
</evidence>
<dbReference type="OrthoDB" id="3798808at2759"/>
<gene>
    <name evidence="8" type="ORF">EK21DRAFT_91289</name>
</gene>
<reference evidence="8" key="1">
    <citation type="journal article" date="2020" name="Stud. Mycol.">
        <title>101 Dothideomycetes genomes: a test case for predicting lifestyles and emergence of pathogens.</title>
        <authorList>
            <person name="Haridas S."/>
            <person name="Albert R."/>
            <person name="Binder M."/>
            <person name="Bloem J."/>
            <person name="Labutti K."/>
            <person name="Salamov A."/>
            <person name="Andreopoulos B."/>
            <person name="Baker S."/>
            <person name="Barry K."/>
            <person name="Bills G."/>
            <person name="Bluhm B."/>
            <person name="Cannon C."/>
            <person name="Castanera R."/>
            <person name="Culley D."/>
            <person name="Daum C."/>
            <person name="Ezra D."/>
            <person name="Gonzalez J."/>
            <person name="Henrissat B."/>
            <person name="Kuo A."/>
            <person name="Liang C."/>
            <person name="Lipzen A."/>
            <person name="Lutzoni F."/>
            <person name="Magnuson J."/>
            <person name="Mondo S."/>
            <person name="Nolan M."/>
            <person name="Ohm R."/>
            <person name="Pangilinan J."/>
            <person name="Park H.-J."/>
            <person name="Ramirez L."/>
            <person name="Alfaro M."/>
            <person name="Sun H."/>
            <person name="Tritt A."/>
            <person name="Yoshinaga Y."/>
            <person name="Zwiers L.-H."/>
            <person name="Turgeon B."/>
            <person name="Goodwin S."/>
            <person name="Spatafora J."/>
            <person name="Crous P."/>
            <person name="Grigoriev I."/>
        </authorList>
    </citation>
    <scope>NUCLEOTIDE SEQUENCE</scope>
    <source>
        <strain evidence="8">CBS 110217</strain>
    </source>
</reference>
<name>A0A9P4LI64_9PLEO</name>
<organism evidence="8 9">
    <name type="scientific">Setomelanomma holmii</name>
    <dbReference type="NCBI Taxonomy" id="210430"/>
    <lineage>
        <taxon>Eukaryota</taxon>
        <taxon>Fungi</taxon>
        <taxon>Dikarya</taxon>
        <taxon>Ascomycota</taxon>
        <taxon>Pezizomycotina</taxon>
        <taxon>Dothideomycetes</taxon>
        <taxon>Pleosporomycetidae</taxon>
        <taxon>Pleosporales</taxon>
        <taxon>Pleosporineae</taxon>
        <taxon>Phaeosphaeriaceae</taxon>
        <taxon>Setomelanomma</taxon>
    </lineage>
</organism>
<evidence type="ECO:0000256" key="2">
    <source>
        <dbReference type="ARBA" id="ARBA00023155"/>
    </source>
</evidence>
<dbReference type="PROSITE" id="PS50071">
    <property type="entry name" value="HOMEOBOX_2"/>
    <property type="match status" value="1"/>
</dbReference>
<dbReference type="SUPFAM" id="SSF46689">
    <property type="entry name" value="Homeodomain-like"/>
    <property type="match status" value="1"/>
</dbReference>
<feature type="domain" description="Homeobox" evidence="7">
    <location>
        <begin position="173"/>
        <end position="233"/>
    </location>
</feature>
<keyword evidence="1 4" id="KW-0238">DNA-binding</keyword>
<proteinExistence type="predicted"/>
<keyword evidence="3 4" id="KW-0539">Nucleus</keyword>
<comment type="caution">
    <text evidence="8">The sequence shown here is derived from an EMBL/GenBank/DDBJ whole genome shotgun (WGS) entry which is preliminary data.</text>
</comment>
<dbReference type="GO" id="GO:0000981">
    <property type="term" value="F:DNA-binding transcription factor activity, RNA polymerase II-specific"/>
    <property type="evidence" value="ECO:0007669"/>
    <property type="project" value="InterPro"/>
</dbReference>
<evidence type="ECO:0000259" key="7">
    <source>
        <dbReference type="PROSITE" id="PS50071"/>
    </source>
</evidence>
<protein>
    <recommendedName>
        <fullName evidence="7">Homeobox domain-containing protein</fullName>
    </recommendedName>
</protein>
<evidence type="ECO:0000256" key="6">
    <source>
        <dbReference type="SAM" id="MobiDB-lite"/>
    </source>
</evidence>
<feature type="region of interest" description="Disordered" evidence="6">
    <location>
        <begin position="304"/>
        <end position="324"/>
    </location>
</feature>